<reference evidence="2" key="1">
    <citation type="submission" date="2022-03" db="EMBL/GenBank/DDBJ databases">
        <title>ESBL-producing Moellerella wisconsensis and Escherichia marmotae isolated from wild game meat.</title>
        <authorList>
            <person name="Biggel M."/>
        </authorList>
    </citation>
    <scope>NUCLEOTIDE SEQUENCE</scope>
    <source>
        <strain evidence="2">W51</strain>
    </source>
</reference>
<evidence type="ECO:0000259" key="1">
    <source>
        <dbReference type="Pfam" id="PF11726"/>
    </source>
</evidence>
<feature type="domain" description="YagK/YfjJ C-terminal" evidence="1">
    <location>
        <begin position="32"/>
        <end position="201"/>
    </location>
</feature>
<dbReference type="EMBL" id="CP093245">
    <property type="protein sequence ID" value="UNH30836.1"/>
    <property type="molecule type" value="Genomic_DNA"/>
</dbReference>
<name>A0A9Q8Q283_9GAMM</name>
<dbReference type="Pfam" id="PF11726">
    <property type="entry name" value="YagK_YfjJ_C"/>
    <property type="match status" value="1"/>
</dbReference>
<protein>
    <submittedName>
        <fullName evidence="2">Inovirus Gp2 family protein</fullName>
    </submittedName>
</protein>
<organism evidence="2 3">
    <name type="scientific">Moellerella wisconsensis</name>
    <dbReference type="NCBI Taxonomy" id="158849"/>
    <lineage>
        <taxon>Bacteria</taxon>
        <taxon>Pseudomonadati</taxon>
        <taxon>Pseudomonadota</taxon>
        <taxon>Gammaproteobacteria</taxon>
        <taxon>Enterobacterales</taxon>
        <taxon>Morganellaceae</taxon>
        <taxon>Moellerella</taxon>
    </lineage>
</organism>
<sequence>MKIFINKRNNKESSINKKIIEMIDKKLKATIDKHKRLFIVRIDLRFPKNIECKKNSRVISRFFDSLKEKLSAHEKRKKKEEKRIYPHGLEYIWVRERGPKNHQLHYHCILLFNKDAFFTLGNFNSVGCNLYTMINTAWHSAISKDCITDGLVHASGFEKKYLCKTHESFNEDYDKWLKYLSYLAKDFSKPYKDGNRVVGCSR</sequence>
<accession>A0A9Q8Q283</accession>
<evidence type="ECO:0000313" key="2">
    <source>
        <dbReference type="EMBL" id="UNH30836.1"/>
    </source>
</evidence>
<proteinExistence type="predicted"/>
<dbReference type="RefSeq" id="WP_241542219.1">
    <property type="nucleotide sequence ID" value="NZ_CAWQWN010000001.1"/>
</dbReference>
<dbReference type="Proteomes" id="UP000829116">
    <property type="component" value="Chromosome"/>
</dbReference>
<dbReference type="AlphaFoldDB" id="A0A9Q8Q283"/>
<dbReference type="InterPro" id="IPR057271">
    <property type="entry name" value="YagK_YfjJ_C"/>
</dbReference>
<gene>
    <name evidence="2" type="ORF">MNY72_00455</name>
</gene>
<evidence type="ECO:0000313" key="3">
    <source>
        <dbReference type="Proteomes" id="UP000829116"/>
    </source>
</evidence>